<dbReference type="Pfam" id="PF01250">
    <property type="entry name" value="Ribosomal_S6"/>
    <property type="match status" value="1"/>
</dbReference>
<keyword evidence="5" id="KW-1185">Reference proteome</keyword>
<dbReference type="InterPro" id="IPR035980">
    <property type="entry name" value="Ribosomal_bS6_sf"/>
</dbReference>
<dbReference type="EMBL" id="OC931975">
    <property type="protein sequence ID" value="CAD7659342.1"/>
    <property type="molecule type" value="Genomic_DNA"/>
</dbReference>
<evidence type="ECO:0000256" key="2">
    <source>
        <dbReference type="ARBA" id="ARBA00035170"/>
    </source>
</evidence>
<evidence type="ECO:0000256" key="1">
    <source>
        <dbReference type="ARBA" id="ARBA00009512"/>
    </source>
</evidence>
<proteinExistence type="inferred from homology"/>
<name>A0A7R9QVF5_9ACAR</name>
<evidence type="ECO:0000256" key="3">
    <source>
        <dbReference type="ARBA" id="ARBA00035365"/>
    </source>
</evidence>
<protein>
    <recommendedName>
        <fullName evidence="2">Small ribosomal subunit protein bS6m</fullName>
    </recommendedName>
    <alternativeName>
        <fullName evidence="3">28S ribosomal protein S6, mitochondrial</fullName>
    </alternativeName>
</protein>
<organism evidence="4">
    <name type="scientific">Oppiella nova</name>
    <dbReference type="NCBI Taxonomy" id="334625"/>
    <lineage>
        <taxon>Eukaryota</taxon>
        <taxon>Metazoa</taxon>
        <taxon>Ecdysozoa</taxon>
        <taxon>Arthropoda</taxon>
        <taxon>Chelicerata</taxon>
        <taxon>Arachnida</taxon>
        <taxon>Acari</taxon>
        <taxon>Acariformes</taxon>
        <taxon>Sarcoptiformes</taxon>
        <taxon>Oribatida</taxon>
        <taxon>Brachypylina</taxon>
        <taxon>Oppioidea</taxon>
        <taxon>Oppiidae</taxon>
        <taxon>Oppiella</taxon>
    </lineage>
</organism>
<dbReference type="Proteomes" id="UP000728032">
    <property type="component" value="Unassembled WGS sequence"/>
</dbReference>
<evidence type="ECO:0000313" key="5">
    <source>
        <dbReference type="Proteomes" id="UP000728032"/>
    </source>
</evidence>
<dbReference type="InterPro" id="IPR000529">
    <property type="entry name" value="Ribosomal_bS6"/>
</dbReference>
<dbReference type="Gene3D" id="3.30.70.60">
    <property type="match status" value="1"/>
</dbReference>
<dbReference type="PANTHER" id="PTHR21011">
    <property type="entry name" value="MITOCHONDRIAL 28S RIBOSOMAL PROTEIN S6"/>
    <property type="match status" value="1"/>
</dbReference>
<dbReference type="OrthoDB" id="268530at2759"/>
<dbReference type="EMBL" id="CAJPVJ010017150">
    <property type="protein sequence ID" value="CAG2176504.1"/>
    <property type="molecule type" value="Genomic_DNA"/>
</dbReference>
<comment type="similarity">
    <text evidence="1">Belongs to the bacterial ribosomal protein bS6 family.</text>
</comment>
<accession>A0A7R9QVF5</accession>
<dbReference type="CDD" id="cd15465">
    <property type="entry name" value="bS6_mito"/>
    <property type="match status" value="1"/>
</dbReference>
<dbReference type="GO" id="GO:0070181">
    <property type="term" value="F:small ribosomal subunit rRNA binding"/>
    <property type="evidence" value="ECO:0007669"/>
    <property type="project" value="TreeGrafter"/>
</dbReference>
<reference evidence="4" key="1">
    <citation type="submission" date="2020-11" db="EMBL/GenBank/DDBJ databases">
        <authorList>
            <person name="Tran Van P."/>
        </authorList>
    </citation>
    <scope>NUCLEOTIDE SEQUENCE</scope>
</reference>
<dbReference type="GO" id="GO:0006412">
    <property type="term" value="P:translation"/>
    <property type="evidence" value="ECO:0007669"/>
    <property type="project" value="InterPro"/>
</dbReference>
<evidence type="ECO:0000313" key="4">
    <source>
        <dbReference type="EMBL" id="CAD7659342.1"/>
    </source>
</evidence>
<dbReference type="GO" id="GO:0003735">
    <property type="term" value="F:structural constituent of ribosome"/>
    <property type="evidence" value="ECO:0007669"/>
    <property type="project" value="InterPro"/>
</dbReference>
<gene>
    <name evidence="4" type="ORF">ONB1V03_LOCUS15938</name>
</gene>
<dbReference type="AlphaFoldDB" id="A0A7R9QVF5"/>
<dbReference type="InterPro" id="IPR014717">
    <property type="entry name" value="Transl_elong_EF1B/ribsomal_bS6"/>
</dbReference>
<dbReference type="PANTHER" id="PTHR21011:SF1">
    <property type="entry name" value="SMALL RIBOSOMAL SUBUNIT PROTEIN BS6M"/>
    <property type="match status" value="1"/>
</dbReference>
<dbReference type="SUPFAM" id="SSF54995">
    <property type="entry name" value="Ribosomal protein S6"/>
    <property type="match status" value="1"/>
</dbReference>
<dbReference type="GO" id="GO:0005763">
    <property type="term" value="C:mitochondrial small ribosomal subunit"/>
    <property type="evidence" value="ECO:0007669"/>
    <property type="project" value="TreeGrafter"/>
</dbReference>
<sequence length="149" mass="17167">MPSYELFLITKRLSKVSEEKDLVSCLKRTGELVLNSNGILRKIENMGTRSLPFRFTTGIPGNKNYTSGNFFLYHCDVPPQTIYKIADSIKMDTDIMRVYFDEKKVKIADDYVCTLDEELKPPALRPTIQSLIRQNEERLKASKKIITVE</sequence>